<sequence length="46" mass="5470">MPRPRSKKELVVLSNKDYNKLLEMIRSFPEEKQHADFPEGTLNRNI</sequence>
<dbReference type="Proteomes" id="UP001327027">
    <property type="component" value="Unassembled WGS sequence"/>
</dbReference>
<reference evidence="1 2" key="1">
    <citation type="journal article" date="2013" name="Int. J. Syst. Evol. Microbiol.">
        <title>Aquimarina gracilis sp. nov., isolated from the gut microflora of a mussel, Mytilus coruscus, and emended description of Aquimarina spongiae.</title>
        <authorList>
            <person name="Park S.C."/>
            <person name="Choe H.N."/>
            <person name="Baik K.S."/>
            <person name="Seong C.N."/>
        </authorList>
    </citation>
    <scope>NUCLEOTIDE SEQUENCE [LARGE SCALE GENOMIC DNA]</scope>
    <source>
        <strain evidence="1 2">PSC32</strain>
    </source>
</reference>
<dbReference type="EMBL" id="JAYKLX010000003">
    <property type="protein sequence ID" value="MEB3345002.1"/>
    <property type="molecule type" value="Genomic_DNA"/>
</dbReference>
<dbReference type="InterPro" id="IPR034660">
    <property type="entry name" value="DinB/YfiT-like"/>
</dbReference>
<comment type="caution">
    <text evidence="1">The sequence shown here is derived from an EMBL/GenBank/DDBJ whole genome shotgun (WGS) entry which is preliminary data.</text>
</comment>
<proteinExistence type="predicted"/>
<evidence type="ECO:0000313" key="1">
    <source>
        <dbReference type="EMBL" id="MEB3345002.1"/>
    </source>
</evidence>
<name>A0ABU5ZTX8_9FLAO</name>
<evidence type="ECO:0000313" key="2">
    <source>
        <dbReference type="Proteomes" id="UP001327027"/>
    </source>
</evidence>
<protein>
    <submittedName>
        <fullName evidence="1">ClbS/DfsB family four-helix bundle protein</fullName>
    </submittedName>
</protein>
<organism evidence="1 2">
    <name type="scientific">Aquimarina gracilis</name>
    <dbReference type="NCBI Taxonomy" id="874422"/>
    <lineage>
        <taxon>Bacteria</taxon>
        <taxon>Pseudomonadati</taxon>
        <taxon>Bacteroidota</taxon>
        <taxon>Flavobacteriia</taxon>
        <taxon>Flavobacteriales</taxon>
        <taxon>Flavobacteriaceae</taxon>
        <taxon>Aquimarina</taxon>
    </lineage>
</organism>
<accession>A0ABU5ZTX8</accession>
<gene>
    <name evidence="1" type="ORF">U6A24_06000</name>
</gene>
<dbReference type="Pfam" id="PF08020">
    <property type="entry name" value="DUF1706"/>
    <property type="match status" value="1"/>
</dbReference>
<dbReference type="RefSeq" id="WP_324179038.1">
    <property type="nucleotide sequence ID" value="NZ_BAABAW010000008.1"/>
</dbReference>
<dbReference type="Gene3D" id="1.20.120.450">
    <property type="entry name" value="dinb family like domain"/>
    <property type="match status" value="1"/>
</dbReference>
<dbReference type="InterPro" id="IPR012550">
    <property type="entry name" value="DUF1706"/>
</dbReference>
<keyword evidence="2" id="KW-1185">Reference proteome</keyword>